<feature type="compositionally biased region" description="Low complexity" evidence="1">
    <location>
        <begin position="1"/>
        <end position="22"/>
    </location>
</feature>
<dbReference type="InterPro" id="IPR050471">
    <property type="entry name" value="AB_hydrolase"/>
</dbReference>
<dbReference type="GO" id="GO:0016787">
    <property type="term" value="F:hydrolase activity"/>
    <property type="evidence" value="ECO:0007669"/>
    <property type="project" value="UniProtKB-KW"/>
</dbReference>
<dbReference type="InterPro" id="IPR029058">
    <property type="entry name" value="AB_hydrolase_fold"/>
</dbReference>
<dbReference type="SUPFAM" id="SSF53474">
    <property type="entry name" value="alpha/beta-Hydrolases"/>
    <property type="match status" value="1"/>
</dbReference>
<keyword evidence="3" id="KW-0378">Hydrolase</keyword>
<dbReference type="PANTHER" id="PTHR43433">
    <property type="entry name" value="HYDROLASE, ALPHA/BETA FOLD FAMILY PROTEIN"/>
    <property type="match status" value="1"/>
</dbReference>
<dbReference type="Pfam" id="PF00561">
    <property type="entry name" value="Abhydrolase_1"/>
    <property type="match status" value="1"/>
</dbReference>
<proteinExistence type="predicted"/>
<evidence type="ECO:0000259" key="2">
    <source>
        <dbReference type="Pfam" id="PF00561"/>
    </source>
</evidence>
<sequence>MSTPPDSPATTSSEAASKASSTQPDVAVSDELFAPLTGGVELCYQTFGDPDDEPLLLVMGLGGPMTWWDPELCEMLARAGFFVVRYDNRDTGRSSRAEGRVTRGALVAAFTGVAKRRSRPPYSMADLAADAFGLLDHLGLESAHLAGVSMGGMIVQTMAIAEPDRVRSLASIMSTTGQRTVGWQHPSLLPTLLGRGGGREAYIRSSVTTWRLIGSPAYPQTREETEQRAADTWDRGVSLSGTARQMLAIVTQPDRSAPLREVRVPTVVVHGLADKMVHVSGGRATARAVPGAELLLIDGMGHDMPPALFETFTRAITDNAQRSKNAG</sequence>
<dbReference type="InterPro" id="IPR000073">
    <property type="entry name" value="AB_hydrolase_1"/>
</dbReference>
<dbReference type="Gene3D" id="3.40.50.1820">
    <property type="entry name" value="alpha/beta hydrolase"/>
    <property type="match status" value="1"/>
</dbReference>
<accession>A0ABP9PGI9</accession>
<dbReference type="EMBL" id="BAABKG010000002">
    <property type="protein sequence ID" value="GAA5146191.1"/>
    <property type="molecule type" value="Genomic_DNA"/>
</dbReference>
<feature type="domain" description="AB hydrolase-1" evidence="2">
    <location>
        <begin position="54"/>
        <end position="303"/>
    </location>
</feature>
<dbReference type="Proteomes" id="UP001500221">
    <property type="component" value="Unassembled WGS sequence"/>
</dbReference>
<reference evidence="4" key="1">
    <citation type="journal article" date="2019" name="Int. J. Syst. Evol. Microbiol.">
        <title>The Global Catalogue of Microorganisms (GCM) 10K type strain sequencing project: providing services to taxonomists for standard genome sequencing and annotation.</title>
        <authorList>
            <consortium name="The Broad Institute Genomics Platform"/>
            <consortium name="The Broad Institute Genome Sequencing Center for Infectious Disease"/>
            <person name="Wu L."/>
            <person name="Ma J."/>
        </authorList>
    </citation>
    <scope>NUCLEOTIDE SEQUENCE [LARGE SCALE GENOMIC DNA]</scope>
    <source>
        <strain evidence="4">JCM 18459</strain>
    </source>
</reference>
<dbReference type="PANTHER" id="PTHR43433:SF5">
    <property type="entry name" value="AB HYDROLASE-1 DOMAIN-CONTAINING PROTEIN"/>
    <property type="match status" value="1"/>
</dbReference>
<gene>
    <name evidence="3" type="ORF">GCM10023340_16730</name>
</gene>
<keyword evidence="4" id="KW-1185">Reference proteome</keyword>
<protein>
    <submittedName>
        <fullName evidence="3">Alpha/beta hydrolase</fullName>
    </submittedName>
</protein>
<name>A0ABP9PGI9_9ACTN</name>
<organism evidence="3 4">
    <name type="scientific">Nocardioides marinquilinus</name>
    <dbReference type="NCBI Taxonomy" id="1210400"/>
    <lineage>
        <taxon>Bacteria</taxon>
        <taxon>Bacillati</taxon>
        <taxon>Actinomycetota</taxon>
        <taxon>Actinomycetes</taxon>
        <taxon>Propionibacteriales</taxon>
        <taxon>Nocardioidaceae</taxon>
        <taxon>Nocardioides</taxon>
    </lineage>
</organism>
<evidence type="ECO:0000313" key="3">
    <source>
        <dbReference type="EMBL" id="GAA5146191.1"/>
    </source>
</evidence>
<evidence type="ECO:0000256" key="1">
    <source>
        <dbReference type="SAM" id="MobiDB-lite"/>
    </source>
</evidence>
<dbReference type="RefSeq" id="WP_345456871.1">
    <property type="nucleotide sequence ID" value="NZ_BAABKG010000002.1"/>
</dbReference>
<comment type="caution">
    <text evidence="3">The sequence shown here is derived from an EMBL/GenBank/DDBJ whole genome shotgun (WGS) entry which is preliminary data.</text>
</comment>
<feature type="region of interest" description="Disordered" evidence="1">
    <location>
        <begin position="1"/>
        <end position="24"/>
    </location>
</feature>
<evidence type="ECO:0000313" key="4">
    <source>
        <dbReference type="Proteomes" id="UP001500221"/>
    </source>
</evidence>